<dbReference type="InterPro" id="IPR012674">
    <property type="entry name" value="Calycin"/>
</dbReference>
<protein>
    <recommendedName>
        <fullName evidence="5">DUF3598 domain-containing protein</fullName>
    </recommendedName>
</protein>
<sequence length="271" mass="30687">MLNQWESFLKNLNVWVGSFTQFSPQGKQVDDRASRLTLEGLNDNQSARLTLQREGLQDLVLEFSTIARSTLFFENGAFSQGTIQFAPFAEFGAEFGLIHENRRMRLVQLFNNDGNLKSLTLIREHSEGSEKAERPQLSLEALLGEWEGETTTIFTDLRNPVTSTTKMKLHLEDGRLVQNLSFGNHIITSTAKIKGSILEFDGNPNNPIHILMLPDGASATFPTKLQSRQPLFLETGWLIEPNWRQRMIRSYDDKGEWTSLTLASERKIGNG</sequence>
<dbReference type="OrthoDB" id="516684at2"/>
<dbReference type="GO" id="GO:0000918">
    <property type="term" value="P:division septum site selection"/>
    <property type="evidence" value="ECO:0007669"/>
    <property type="project" value="TreeGrafter"/>
</dbReference>
<evidence type="ECO:0000313" key="4">
    <source>
        <dbReference type="Proteomes" id="UP000271624"/>
    </source>
</evidence>
<reference evidence="3" key="1">
    <citation type="submission" date="2018-12" db="EMBL/GenBank/DDBJ databases">
        <authorList>
            <person name="Will S."/>
            <person name="Neumann-Schaal M."/>
            <person name="Henke P."/>
        </authorList>
    </citation>
    <scope>NUCLEOTIDE SEQUENCE</scope>
    <source>
        <strain evidence="3">PCC 7102</strain>
    </source>
</reference>
<dbReference type="Gene3D" id="2.40.128.20">
    <property type="match status" value="2"/>
</dbReference>
<evidence type="ECO:0000259" key="2">
    <source>
        <dbReference type="Pfam" id="PF21053"/>
    </source>
</evidence>
<evidence type="ECO:0000313" key="3">
    <source>
        <dbReference type="EMBL" id="RUT00205.1"/>
    </source>
</evidence>
<dbReference type="GO" id="GO:0005886">
    <property type="term" value="C:plasma membrane"/>
    <property type="evidence" value="ECO:0007669"/>
    <property type="project" value="TreeGrafter"/>
</dbReference>
<feature type="domain" description="DUF3598" evidence="1">
    <location>
        <begin position="1"/>
        <end position="128"/>
    </location>
</feature>
<name>A0A3S1CBE9_9CYAN</name>
<dbReference type="AlphaFoldDB" id="A0A3S1CBE9"/>
<proteinExistence type="predicted"/>
<dbReference type="InterPro" id="IPR048378">
    <property type="entry name" value="BFA1-like_C"/>
</dbReference>
<gene>
    <name evidence="3" type="ORF">DSM106972_076530</name>
</gene>
<organism evidence="3 4">
    <name type="scientific">Dulcicalothrix desertica PCC 7102</name>
    <dbReference type="NCBI Taxonomy" id="232991"/>
    <lineage>
        <taxon>Bacteria</taxon>
        <taxon>Bacillati</taxon>
        <taxon>Cyanobacteriota</taxon>
        <taxon>Cyanophyceae</taxon>
        <taxon>Nostocales</taxon>
        <taxon>Calotrichaceae</taxon>
        <taxon>Dulcicalothrix</taxon>
    </lineage>
</organism>
<comment type="caution">
    <text evidence="3">The sequence shown here is derived from an EMBL/GenBank/DDBJ whole genome shotgun (WGS) entry which is preliminary data.</text>
</comment>
<dbReference type="Pfam" id="PF21053">
    <property type="entry name" value="BFA1_C"/>
    <property type="match status" value="1"/>
</dbReference>
<accession>A0A3S1CBE9</accession>
<dbReference type="InterPro" id="IPR022017">
    <property type="entry name" value="BFA1-like_DUF3598"/>
</dbReference>
<dbReference type="Proteomes" id="UP000271624">
    <property type="component" value="Unassembled WGS sequence"/>
</dbReference>
<dbReference type="SUPFAM" id="SSF50814">
    <property type="entry name" value="Lipocalins"/>
    <property type="match status" value="2"/>
</dbReference>
<feature type="domain" description="Biogenesis factor required for ATP synthase 1-like C-terminal" evidence="2">
    <location>
        <begin position="133"/>
        <end position="268"/>
    </location>
</feature>
<reference evidence="3" key="2">
    <citation type="journal article" date="2019" name="Genome Biol. Evol.">
        <title>Day and night: Metabolic profiles and evolutionary relationships of six axenic non-marine cyanobacteria.</title>
        <authorList>
            <person name="Will S.E."/>
            <person name="Henke P."/>
            <person name="Boedeker C."/>
            <person name="Huang S."/>
            <person name="Brinkmann H."/>
            <person name="Rohde M."/>
            <person name="Jarek M."/>
            <person name="Friedl T."/>
            <person name="Seufert S."/>
            <person name="Schumacher M."/>
            <person name="Overmann J."/>
            <person name="Neumann-Schaal M."/>
            <person name="Petersen J."/>
        </authorList>
    </citation>
    <scope>NUCLEOTIDE SEQUENCE [LARGE SCALE GENOMIC DNA]</scope>
    <source>
        <strain evidence="3">PCC 7102</strain>
    </source>
</reference>
<dbReference type="PANTHER" id="PTHR33404:SF1">
    <property type="entry name" value="SLL0497 PROTEIN"/>
    <property type="match status" value="1"/>
</dbReference>
<dbReference type="PANTHER" id="PTHR33404">
    <property type="entry name" value="CELL DIVISION TOPOLOGICAL SPECIFICITY FACTOR HOMOLOG, CHLOROPLASTIC"/>
    <property type="match status" value="1"/>
</dbReference>
<keyword evidence="4" id="KW-1185">Reference proteome</keyword>
<evidence type="ECO:0008006" key="5">
    <source>
        <dbReference type="Google" id="ProtNLM"/>
    </source>
</evidence>
<dbReference type="RefSeq" id="WP_127085731.1">
    <property type="nucleotide sequence ID" value="NZ_RSCL01000025.1"/>
</dbReference>
<dbReference type="Pfam" id="PF12204">
    <property type="entry name" value="DUF3598_N"/>
    <property type="match status" value="1"/>
</dbReference>
<dbReference type="EMBL" id="RSCL01000025">
    <property type="protein sequence ID" value="RUT00205.1"/>
    <property type="molecule type" value="Genomic_DNA"/>
</dbReference>
<evidence type="ECO:0000259" key="1">
    <source>
        <dbReference type="Pfam" id="PF12204"/>
    </source>
</evidence>